<organism evidence="1 2">
    <name type="scientific">Dreissena polymorpha</name>
    <name type="common">Zebra mussel</name>
    <name type="synonym">Mytilus polymorpha</name>
    <dbReference type="NCBI Taxonomy" id="45954"/>
    <lineage>
        <taxon>Eukaryota</taxon>
        <taxon>Metazoa</taxon>
        <taxon>Spiralia</taxon>
        <taxon>Lophotrochozoa</taxon>
        <taxon>Mollusca</taxon>
        <taxon>Bivalvia</taxon>
        <taxon>Autobranchia</taxon>
        <taxon>Heteroconchia</taxon>
        <taxon>Euheterodonta</taxon>
        <taxon>Imparidentia</taxon>
        <taxon>Neoheterodontei</taxon>
        <taxon>Myida</taxon>
        <taxon>Dreissenoidea</taxon>
        <taxon>Dreissenidae</taxon>
        <taxon>Dreissena</taxon>
    </lineage>
</organism>
<dbReference type="GO" id="GO:0046982">
    <property type="term" value="F:protein heterodimerization activity"/>
    <property type="evidence" value="ECO:0007669"/>
    <property type="project" value="InterPro"/>
</dbReference>
<dbReference type="AlphaFoldDB" id="A0A9D4IDK6"/>
<name>A0A9D4IDK6_DREPO</name>
<keyword evidence="2" id="KW-1185">Reference proteome</keyword>
<gene>
    <name evidence="1" type="ORF">DPMN_171249</name>
</gene>
<comment type="caution">
    <text evidence="1">The sequence shown here is derived from an EMBL/GenBank/DDBJ whole genome shotgun (WGS) entry which is preliminary data.</text>
</comment>
<evidence type="ECO:0000313" key="2">
    <source>
        <dbReference type="Proteomes" id="UP000828390"/>
    </source>
</evidence>
<protein>
    <submittedName>
        <fullName evidence="1">Uncharacterized protein</fullName>
    </submittedName>
</protein>
<evidence type="ECO:0000313" key="1">
    <source>
        <dbReference type="EMBL" id="KAH3769970.1"/>
    </source>
</evidence>
<dbReference type="Gene3D" id="1.10.20.10">
    <property type="entry name" value="Histone, subunit A"/>
    <property type="match status" value="1"/>
</dbReference>
<accession>A0A9D4IDK6</accession>
<reference evidence="1" key="2">
    <citation type="submission" date="2020-11" db="EMBL/GenBank/DDBJ databases">
        <authorList>
            <person name="McCartney M.A."/>
            <person name="Auch B."/>
            <person name="Kono T."/>
            <person name="Mallez S."/>
            <person name="Becker A."/>
            <person name="Gohl D.M."/>
            <person name="Silverstein K.A.T."/>
            <person name="Koren S."/>
            <person name="Bechman K.B."/>
            <person name="Herman A."/>
            <person name="Abrahante J.E."/>
            <person name="Garbe J."/>
        </authorList>
    </citation>
    <scope>NUCLEOTIDE SEQUENCE</scope>
    <source>
        <strain evidence="1">Duluth1</strain>
        <tissue evidence="1">Whole animal</tissue>
    </source>
</reference>
<dbReference type="InterPro" id="IPR009072">
    <property type="entry name" value="Histone-fold"/>
</dbReference>
<sequence length="71" mass="8325">MIVTVLVMPKTVTYSKYLGFCFNKPLFSIDRQGYVTDKISLNSLIRRYLPWEEVEKLIPVQRANNHIEPPL</sequence>
<dbReference type="EMBL" id="JAIWYP010000009">
    <property type="protein sequence ID" value="KAH3769970.1"/>
    <property type="molecule type" value="Genomic_DNA"/>
</dbReference>
<reference evidence="1" key="1">
    <citation type="journal article" date="2019" name="bioRxiv">
        <title>The Genome of the Zebra Mussel, Dreissena polymorpha: A Resource for Invasive Species Research.</title>
        <authorList>
            <person name="McCartney M.A."/>
            <person name="Auch B."/>
            <person name="Kono T."/>
            <person name="Mallez S."/>
            <person name="Zhang Y."/>
            <person name="Obille A."/>
            <person name="Becker A."/>
            <person name="Abrahante J.E."/>
            <person name="Garbe J."/>
            <person name="Badalamenti J.P."/>
            <person name="Herman A."/>
            <person name="Mangelson H."/>
            <person name="Liachko I."/>
            <person name="Sullivan S."/>
            <person name="Sone E.D."/>
            <person name="Koren S."/>
            <person name="Silverstein K.A.T."/>
            <person name="Beckman K.B."/>
            <person name="Gohl D.M."/>
        </authorList>
    </citation>
    <scope>NUCLEOTIDE SEQUENCE</scope>
    <source>
        <strain evidence="1">Duluth1</strain>
        <tissue evidence="1">Whole animal</tissue>
    </source>
</reference>
<dbReference type="Proteomes" id="UP000828390">
    <property type="component" value="Unassembled WGS sequence"/>
</dbReference>
<proteinExistence type="predicted"/>